<comment type="similarity">
    <text evidence="3 6">Belongs to the MoaB/Mog family.</text>
</comment>
<dbReference type="PROSITE" id="PS01078">
    <property type="entry name" value="MOCF_BIOSYNTHESIS_1"/>
    <property type="match status" value="1"/>
</dbReference>
<gene>
    <name evidence="8" type="ORF">JOD17_001005</name>
</gene>
<sequence length="162" mass="17918">MHHKHDHTSSSVAILTLSDTRNLTEDKSGTKIEQLLSPLHTIVDRKLIKDDPLHLQAVLTDWIQDDRISIIITTGGTGISERDTTYSIVEQLIETPMHGFGELFRIKSYEEIGARAMLSNAIAGTVNQTAIFSLPGSVHAVTLAMTELILPTINHVSRELIK</sequence>
<dbReference type="Gene3D" id="3.40.980.10">
    <property type="entry name" value="MoaB/Mog-like domain"/>
    <property type="match status" value="1"/>
</dbReference>
<dbReference type="NCBIfam" id="TIGR00177">
    <property type="entry name" value="molyb_syn"/>
    <property type="match status" value="1"/>
</dbReference>
<comment type="caution">
    <text evidence="8">The sequence shown here is derived from an EMBL/GenBank/DDBJ whole genome shotgun (WGS) entry which is preliminary data.</text>
</comment>
<dbReference type="InterPro" id="IPR001453">
    <property type="entry name" value="MoaB/Mog_dom"/>
</dbReference>
<dbReference type="InterPro" id="IPR008284">
    <property type="entry name" value="MoCF_biosynth_CS"/>
</dbReference>
<reference evidence="8 9" key="1">
    <citation type="submission" date="2021-01" db="EMBL/GenBank/DDBJ databases">
        <title>Genomic Encyclopedia of Type Strains, Phase IV (KMG-IV): sequencing the most valuable type-strain genomes for metagenomic binning, comparative biology and taxonomic classification.</title>
        <authorList>
            <person name="Goeker M."/>
        </authorList>
    </citation>
    <scope>NUCLEOTIDE SEQUENCE [LARGE SCALE GENOMIC DNA]</scope>
    <source>
        <strain evidence="8 9">DSM 25540</strain>
    </source>
</reference>
<dbReference type="SMART" id="SM00852">
    <property type="entry name" value="MoCF_biosynth"/>
    <property type="match status" value="1"/>
</dbReference>
<accession>A0ABS2P923</accession>
<evidence type="ECO:0000256" key="3">
    <source>
        <dbReference type="ARBA" id="ARBA00006112"/>
    </source>
</evidence>
<keyword evidence="9" id="KW-1185">Reference proteome</keyword>
<feature type="domain" description="MoaB/Mog" evidence="7">
    <location>
        <begin position="13"/>
        <end position="156"/>
    </location>
</feature>
<comment type="pathway">
    <text evidence="2 6">Cofactor biosynthesis; molybdopterin biosynthesis.</text>
</comment>
<dbReference type="InterPro" id="IPR036425">
    <property type="entry name" value="MoaB/Mog-like_dom_sf"/>
</dbReference>
<organism evidence="8 9">
    <name type="scientific">Geomicrobium sediminis</name>
    <dbReference type="NCBI Taxonomy" id="1347788"/>
    <lineage>
        <taxon>Bacteria</taxon>
        <taxon>Bacillati</taxon>
        <taxon>Bacillota</taxon>
        <taxon>Bacilli</taxon>
        <taxon>Bacillales</taxon>
        <taxon>Geomicrobium</taxon>
    </lineage>
</organism>
<evidence type="ECO:0000256" key="5">
    <source>
        <dbReference type="ARBA" id="ARBA00023150"/>
    </source>
</evidence>
<comment type="function">
    <text evidence="1 6">May be involved in the biosynthesis of molybdopterin.</text>
</comment>
<evidence type="ECO:0000256" key="6">
    <source>
        <dbReference type="PIRNR" id="PIRNR006443"/>
    </source>
</evidence>
<proteinExistence type="inferred from homology"/>
<evidence type="ECO:0000259" key="7">
    <source>
        <dbReference type="SMART" id="SM00852"/>
    </source>
</evidence>
<dbReference type="PANTHER" id="PTHR43232">
    <property type="entry name" value="MOLYBDENUM COFACTOR BIOSYNTHESIS PROTEIN B"/>
    <property type="match status" value="1"/>
</dbReference>
<dbReference type="PANTHER" id="PTHR43232:SF2">
    <property type="entry name" value="MOLYBDENUM COFACTOR BIOSYNTHESIS PROTEIN B"/>
    <property type="match status" value="1"/>
</dbReference>
<dbReference type="RefSeq" id="WP_204695938.1">
    <property type="nucleotide sequence ID" value="NZ_JAFBEC010000002.1"/>
</dbReference>
<evidence type="ECO:0000256" key="2">
    <source>
        <dbReference type="ARBA" id="ARBA00005046"/>
    </source>
</evidence>
<evidence type="ECO:0000313" key="9">
    <source>
        <dbReference type="Proteomes" id="UP000741863"/>
    </source>
</evidence>
<keyword evidence="5 6" id="KW-0501">Molybdenum cofactor biosynthesis</keyword>
<evidence type="ECO:0000256" key="4">
    <source>
        <dbReference type="ARBA" id="ARBA00015262"/>
    </source>
</evidence>
<dbReference type="EMBL" id="JAFBEC010000002">
    <property type="protein sequence ID" value="MBM7631913.1"/>
    <property type="molecule type" value="Genomic_DNA"/>
</dbReference>
<dbReference type="PIRSF" id="PIRSF006443">
    <property type="entry name" value="MoaB"/>
    <property type="match status" value="1"/>
</dbReference>
<dbReference type="SUPFAM" id="SSF53218">
    <property type="entry name" value="Molybdenum cofactor biosynthesis proteins"/>
    <property type="match status" value="1"/>
</dbReference>
<evidence type="ECO:0000313" key="8">
    <source>
        <dbReference type="EMBL" id="MBM7631913.1"/>
    </source>
</evidence>
<evidence type="ECO:0000256" key="1">
    <source>
        <dbReference type="ARBA" id="ARBA00003487"/>
    </source>
</evidence>
<dbReference type="Proteomes" id="UP000741863">
    <property type="component" value="Unassembled WGS sequence"/>
</dbReference>
<dbReference type="Pfam" id="PF00994">
    <property type="entry name" value="MoCF_biosynth"/>
    <property type="match status" value="1"/>
</dbReference>
<protein>
    <recommendedName>
        <fullName evidence="4 6">Molybdenum cofactor biosynthesis protein B</fullName>
    </recommendedName>
</protein>
<dbReference type="InterPro" id="IPR012245">
    <property type="entry name" value="MoaB"/>
</dbReference>
<name>A0ABS2P923_9BACL</name>